<evidence type="ECO:0000313" key="5">
    <source>
        <dbReference type="EMBL" id="RST95819.1"/>
    </source>
</evidence>
<feature type="domain" description="Solute-binding protein family 3/N-terminal" evidence="4">
    <location>
        <begin position="37"/>
        <end position="259"/>
    </location>
</feature>
<evidence type="ECO:0000313" key="6">
    <source>
        <dbReference type="Proteomes" id="UP000288490"/>
    </source>
</evidence>
<dbReference type="SUPFAM" id="SSF53850">
    <property type="entry name" value="Periplasmic binding protein-like II"/>
    <property type="match status" value="1"/>
</dbReference>
<dbReference type="RefSeq" id="WP_125955908.1">
    <property type="nucleotide sequence ID" value="NZ_JAQEJV010000002.1"/>
</dbReference>
<dbReference type="InterPro" id="IPR015168">
    <property type="entry name" value="SsuA/THI5"/>
</dbReference>
<dbReference type="AlphaFoldDB" id="A0A429ZQA3"/>
<accession>A0A429ZQA3</accession>
<dbReference type="InterPro" id="IPR001638">
    <property type="entry name" value="Solute-binding_3/MltF_N"/>
</dbReference>
<name>A0A429ZQA3_9ENTE</name>
<proteinExistence type="inferred from homology"/>
<evidence type="ECO:0000259" key="4">
    <source>
        <dbReference type="SMART" id="SM00062"/>
    </source>
</evidence>
<dbReference type="GO" id="GO:0042918">
    <property type="term" value="P:alkanesulfonate transmembrane transport"/>
    <property type="evidence" value="ECO:0007669"/>
    <property type="project" value="TreeGrafter"/>
</dbReference>
<protein>
    <submittedName>
        <fullName evidence="5">Taurine ABC transporter substrate-binding protein</fullName>
    </submittedName>
</protein>
<dbReference type="GO" id="GO:0042597">
    <property type="term" value="C:periplasmic space"/>
    <property type="evidence" value="ECO:0007669"/>
    <property type="project" value="UniProtKB-SubCell"/>
</dbReference>
<keyword evidence="6" id="KW-1185">Reference proteome</keyword>
<evidence type="ECO:0000256" key="3">
    <source>
        <dbReference type="ARBA" id="ARBA00022729"/>
    </source>
</evidence>
<sequence length="345" mass="38609">MIRRKTRRLLWLVSIIILVLTGCSSKSTKDEEALPKEVKIGIIRVPNDKQVAISQRYFDEYFKDKGIKTKFMFFDSGVAANKALSSNSIDFAEMGYTNGVVALATEIPAELIWIHEVLGTNEALVTPKDSKITDVKQLKGKKIATPFSSTSHFSLLQALKLAGIEKDVTLLDMETNDIVAAWERGDLDATYTWEPTLSTLKETGNVLIDSEILAKKGFMTVNIDLVNTEFSKKYPELVQDYVRALNKGVEYYKENLNEAAKGAAKELGIETNDALTQMQGTTWLTMSEQLSPNYLGTNEKPGKFHDVFKDTAIFLNKQKSISDIPSDEAIHDFINSSYIEEAIKK</sequence>
<dbReference type="OrthoDB" id="9815602at2"/>
<dbReference type="PANTHER" id="PTHR30024:SF47">
    <property type="entry name" value="TAURINE-BINDING PERIPLASMIC PROTEIN"/>
    <property type="match status" value="1"/>
</dbReference>
<evidence type="ECO:0000256" key="2">
    <source>
        <dbReference type="ARBA" id="ARBA00010742"/>
    </source>
</evidence>
<dbReference type="Gene3D" id="3.40.190.10">
    <property type="entry name" value="Periplasmic binding protein-like II"/>
    <property type="match status" value="2"/>
</dbReference>
<comment type="caution">
    <text evidence="5">The sequence shown here is derived from an EMBL/GenBank/DDBJ whole genome shotgun (WGS) entry which is preliminary data.</text>
</comment>
<reference evidence="5 6" key="1">
    <citation type="submission" date="2017-05" db="EMBL/GenBank/DDBJ databases">
        <title>Vagococcus spp. assemblies.</title>
        <authorList>
            <person name="Gulvik C.A."/>
        </authorList>
    </citation>
    <scope>NUCLEOTIDE SEQUENCE [LARGE SCALE GENOMIC DNA]</scope>
    <source>
        <strain evidence="5 6">SS1994</strain>
    </source>
</reference>
<dbReference type="EMBL" id="NGJT01000002">
    <property type="protein sequence ID" value="RST95819.1"/>
    <property type="molecule type" value="Genomic_DNA"/>
</dbReference>
<dbReference type="SMART" id="SM00062">
    <property type="entry name" value="PBPb"/>
    <property type="match status" value="1"/>
</dbReference>
<comment type="similarity">
    <text evidence="2">Belongs to the bacterial solute-binding protein SsuA/TauA family.</text>
</comment>
<organism evidence="5 6">
    <name type="scientific">Vagococcus bubulae</name>
    <dbReference type="NCBI Taxonomy" id="1977868"/>
    <lineage>
        <taxon>Bacteria</taxon>
        <taxon>Bacillati</taxon>
        <taxon>Bacillota</taxon>
        <taxon>Bacilli</taxon>
        <taxon>Lactobacillales</taxon>
        <taxon>Enterococcaceae</taxon>
        <taxon>Vagococcus</taxon>
    </lineage>
</organism>
<dbReference type="Pfam" id="PF09084">
    <property type="entry name" value="NMT1"/>
    <property type="match status" value="1"/>
</dbReference>
<dbReference type="PANTHER" id="PTHR30024">
    <property type="entry name" value="ALIPHATIC SULFONATES-BINDING PROTEIN-RELATED"/>
    <property type="match status" value="1"/>
</dbReference>
<gene>
    <name evidence="5" type="ORF">CBF36_01240</name>
</gene>
<keyword evidence="3" id="KW-0732">Signal</keyword>
<comment type="subcellular location">
    <subcellularLocation>
        <location evidence="1">Periplasm</location>
    </subcellularLocation>
</comment>
<dbReference type="Proteomes" id="UP000288490">
    <property type="component" value="Unassembled WGS sequence"/>
</dbReference>
<evidence type="ECO:0000256" key="1">
    <source>
        <dbReference type="ARBA" id="ARBA00004418"/>
    </source>
</evidence>
<dbReference type="PROSITE" id="PS51257">
    <property type="entry name" value="PROKAR_LIPOPROTEIN"/>
    <property type="match status" value="1"/>
</dbReference>